<evidence type="ECO:0000313" key="1">
    <source>
        <dbReference type="EMBL" id="BCR06693.1"/>
    </source>
</evidence>
<reference evidence="1 2" key="2">
    <citation type="journal article" date="2021" name="Int. J. Syst. Evol. Microbiol.">
        <title>Isolation and Polyphasic Characterization of Desulfuromonas versatilis sp. Nov., an Electrogenic Bacteria Capable of Versatile Metabolism Isolated from a Graphene Oxide-Reducing Enrichment Culture.</title>
        <authorList>
            <person name="Xie L."/>
            <person name="Yoshida N."/>
            <person name="Ishii S."/>
            <person name="Meng L."/>
        </authorList>
    </citation>
    <scope>NUCLEOTIDE SEQUENCE [LARGE SCALE GENOMIC DNA]</scope>
    <source>
        <strain evidence="1 2">NIT-T3</strain>
    </source>
</reference>
<dbReference type="EMBL" id="AP024355">
    <property type="protein sequence ID" value="BCR06693.1"/>
    <property type="molecule type" value="Genomic_DNA"/>
</dbReference>
<gene>
    <name evidence="1" type="ORF">DESUT3_37620</name>
</gene>
<evidence type="ECO:0000313" key="2">
    <source>
        <dbReference type="Proteomes" id="UP001319827"/>
    </source>
</evidence>
<proteinExistence type="predicted"/>
<accession>A0ABM8I197</accession>
<keyword evidence="2" id="KW-1185">Reference proteome</keyword>
<reference evidence="1 2" key="1">
    <citation type="journal article" date="2016" name="C (Basel)">
        <title>Selective Growth of and Electricity Production by Marine Exoelectrogenic Bacteria in Self-Aggregated Hydrogel of Microbially Reduced Graphene Oxide.</title>
        <authorList>
            <person name="Yoshida N."/>
            <person name="Goto Y."/>
            <person name="Miyata Y."/>
        </authorList>
    </citation>
    <scope>NUCLEOTIDE SEQUENCE [LARGE SCALE GENOMIC DNA]</scope>
    <source>
        <strain evidence="1 2">NIT-T3</strain>
    </source>
</reference>
<sequence length="71" mass="7992">MPSIPSVGKISIGIGEKIFNPWDNSGLFKALAINSEKRYKNEENTAPKKNINLEIFLTISRPSSRLYLGRK</sequence>
<dbReference type="Proteomes" id="UP001319827">
    <property type="component" value="Chromosome"/>
</dbReference>
<name>A0ABM8I197_9BACT</name>
<organism evidence="1 2">
    <name type="scientific">Desulfuromonas versatilis</name>
    <dbReference type="NCBI Taxonomy" id="2802975"/>
    <lineage>
        <taxon>Bacteria</taxon>
        <taxon>Pseudomonadati</taxon>
        <taxon>Thermodesulfobacteriota</taxon>
        <taxon>Desulfuromonadia</taxon>
        <taxon>Desulfuromonadales</taxon>
        <taxon>Desulfuromonadaceae</taxon>
        <taxon>Desulfuromonas</taxon>
    </lineage>
</organism>
<protein>
    <submittedName>
        <fullName evidence="1">Uncharacterized protein</fullName>
    </submittedName>
</protein>